<sequence length="147" mass="16744">MKRARHENIEANRPTSRILAGSEPGESSRKESDPGHGQGGMDSPCPPRPTTQGEEDAGHVHGFVDQMLHDFKITNQERDGLQKWLEEAEKRLKDVEALHTKIGMLEKEKEEMAERVRVMKRSDLYELLTKSLEDIRSVVILMPLPTF</sequence>
<reference evidence="3 4" key="1">
    <citation type="submission" date="2024-09" db="EMBL/GenBank/DDBJ databases">
        <title>Chromosome-scale assembly of Riccia fluitans.</title>
        <authorList>
            <person name="Paukszto L."/>
            <person name="Sawicki J."/>
            <person name="Karawczyk K."/>
            <person name="Piernik-Szablinska J."/>
            <person name="Szczecinska M."/>
            <person name="Mazdziarz M."/>
        </authorList>
    </citation>
    <scope>NUCLEOTIDE SEQUENCE [LARGE SCALE GENOMIC DNA]</scope>
    <source>
        <strain evidence="3">Rf_01</strain>
        <tissue evidence="3">Aerial parts of the thallus</tissue>
    </source>
</reference>
<feature type="compositionally biased region" description="Basic and acidic residues" evidence="2">
    <location>
        <begin position="1"/>
        <end position="10"/>
    </location>
</feature>
<name>A0ABD1YWI8_9MARC</name>
<keyword evidence="4" id="KW-1185">Reference proteome</keyword>
<proteinExistence type="predicted"/>
<feature type="coiled-coil region" evidence="1">
    <location>
        <begin position="78"/>
        <end position="122"/>
    </location>
</feature>
<evidence type="ECO:0000313" key="3">
    <source>
        <dbReference type="EMBL" id="KAL2633742.1"/>
    </source>
</evidence>
<dbReference type="Proteomes" id="UP001605036">
    <property type="component" value="Unassembled WGS sequence"/>
</dbReference>
<feature type="region of interest" description="Disordered" evidence="2">
    <location>
        <begin position="1"/>
        <end position="57"/>
    </location>
</feature>
<dbReference type="EMBL" id="JBHFFA010000003">
    <property type="protein sequence ID" value="KAL2633742.1"/>
    <property type="molecule type" value="Genomic_DNA"/>
</dbReference>
<gene>
    <name evidence="3" type="ORF">R1flu_005221</name>
</gene>
<evidence type="ECO:0000256" key="1">
    <source>
        <dbReference type="SAM" id="Coils"/>
    </source>
</evidence>
<evidence type="ECO:0000313" key="4">
    <source>
        <dbReference type="Proteomes" id="UP001605036"/>
    </source>
</evidence>
<accession>A0ABD1YWI8</accession>
<dbReference type="AlphaFoldDB" id="A0ABD1YWI8"/>
<protein>
    <submittedName>
        <fullName evidence="3">Uncharacterized protein</fullName>
    </submittedName>
</protein>
<comment type="caution">
    <text evidence="3">The sequence shown here is derived from an EMBL/GenBank/DDBJ whole genome shotgun (WGS) entry which is preliminary data.</text>
</comment>
<keyword evidence="1" id="KW-0175">Coiled coil</keyword>
<organism evidence="3 4">
    <name type="scientific">Riccia fluitans</name>
    <dbReference type="NCBI Taxonomy" id="41844"/>
    <lineage>
        <taxon>Eukaryota</taxon>
        <taxon>Viridiplantae</taxon>
        <taxon>Streptophyta</taxon>
        <taxon>Embryophyta</taxon>
        <taxon>Marchantiophyta</taxon>
        <taxon>Marchantiopsida</taxon>
        <taxon>Marchantiidae</taxon>
        <taxon>Marchantiales</taxon>
        <taxon>Ricciaceae</taxon>
        <taxon>Riccia</taxon>
    </lineage>
</organism>
<evidence type="ECO:0000256" key="2">
    <source>
        <dbReference type="SAM" id="MobiDB-lite"/>
    </source>
</evidence>